<dbReference type="Proteomes" id="UP001161247">
    <property type="component" value="Chromosome 4"/>
</dbReference>
<evidence type="ECO:0000313" key="3">
    <source>
        <dbReference type="Proteomes" id="UP001161247"/>
    </source>
</evidence>
<protein>
    <submittedName>
        <fullName evidence="2">OLC1v1003396C1</fullName>
    </submittedName>
</protein>
<dbReference type="EMBL" id="OX459121">
    <property type="protein sequence ID" value="CAI9104673.1"/>
    <property type="molecule type" value="Genomic_DNA"/>
</dbReference>
<comment type="similarity">
    <text evidence="1">Belongs to the ARG7 family.</text>
</comment>
<dbReference type="InterPro" id="IPR003676">
    <property type="entry name" value="SAUR_fam"/>
</dbReference>
<proteinExistence type="inferred from homology"/>
<dbReference type="GO" id="GO:0009733">
    <property type="term" value="P:response to auxin"/>
    <property type="evidence" value="ECO:0007669"/>
    <property type="project" value="InterPro"/>
</dbReference>
<gene>
    <name evidence="2" type="ORF">OLC1_LOCUS13556</name>
</gene>
<accession>A0AAV1DAR4</accession>
<evidence type="ECO:0000313" key="2">
    <source>
        <dbReference type="EMBL" id="CAI9104673.1"/>
    </source>
</evidence>
<organism evidence="2 3">
    <name type="scientific">Oldenlandia corymbosa var. corymbosa</name>
    <dbReference type="NCBI Taxonomy" id="529605"/>
    <lineage>
        <taxon>Eukaryota</taxon>
        <taxon>Viridiplantae</taxon>
        <taxon>Streptophyta</taxon>
        <taxon>Embryophyta</taxon>
        <taxon>Tracheophyta</taxon>
        <taxon>Spermatophyta</taxon>
        <taxon>Magnoliopsida</taxon>
        <taxon>eudicotyledons</taxon>
        <taxon>Gunneridae</taxon>
        <taxon>Pentapetalae</taxon>
        <taxon>asterids</taxon>
        <taxon>lamiids</taxon>
        <taxon>Gentianales</taxon>
        <taxon>Rubiaceae</taxon>
        <taxon>Rubioideae</taxon>
        <taxon>Spermacoceae</taxon>
        <taxon>Hedyotis-Oldenlandia complex</taxon>
        <taxon>Oldenlandia</taxon>
    </lineage>
</organism>
<dbReference type="PANTHER" id="PTHR31929">
    <property type="entry name" value="SAUR-LIKE AUXIN-RESPONSIVE PROTEIN FAMILY-RELATED"/>
    <property type="match status" value="1"/>
</dbReference>
<dbReference type="AlphaFoldDB" id="A0AAV1DAR4"/>
<sequence length="114" mass="12689">MGIRSLASSMVLHAKHLFRARANIHDLSGSSIKTDVSRGHLAVYVGDDDTLQSCNNKNNHRFVVPISYLKHPLFQDLLRRAEEEHGFAHPMGGLTIPCSKTAFLDMSSQFNEAL</sequence>
<name>A0AAV1DAR4_OLDCO</name>
<evidence type="ECO:0000256" key="1">
    <source>
        <dbReference type="ARBA" id="ARBA00006974"/>
    </source>
</evidence>
<keyword evidence="3" id="KW-1185">Reference proteome</keyword>
<dbReference type="Pfam" id="PF02519">
    <property type="entry name" value="Auxin_inducible"/>
    <property type="match status" value="1"/>
</dbReference>
<reference evidence="2" key="1">
    <citation type="submission" date="2023-03" db="EMBL/GenBank/DDBJ databases">
        <authorList>
            <person name="Julca I."/>
        </authorList>
    </citation>
    <scope>NUCLEOTIDE SEQUENCE</scope>
</reference>